<dbReference type="SUPFAM" id="SSF51735">
    <property type="entry name" value="NAD(P)-binding Rossmann-fold domains"/>
    <property type="match status" value="1"/>
</dbReference>
<evidence type="ECO:0000256" key="1">
    <source>
        <dbReference type="ARBA" id="ARBA00022857"/>
    </source>
</evidence>
<feature type="domain" description="Enoyl reductase (ER)" evidence="3">
    <location>
        <begin position="10"/>
        <end position="323"/>
    </location>
</feature>
<dbReference type="Gene3D" id="3.40.50.720">
    <property type="entry name" value="NAD(P)-binding Rossmann-like Domain"/>
    <property type="match status" value="1"/>
</dbReference>
<evidence type="ECO:0000313" key="4">
    <source>
        <dbReference type="EMBL" id="MFC7460156.1"/>
    </source>
</evidence>
<dbReference type="SUPFAM" id="SSF50129">
    <property type="entry name" value="GroES-like"/>
    <property type="match status" value="1"/>
</dbReference>
<keyword evidence="2" id="KW-0560">Oxidoreductase</keyword>
<dbReference type="InterPro" id="IPR036291">
    <property type="entry name" value="NAD(P)-bd_dom_sf"/>
</dbReference>
<dbReference type="InterPro" id="IPR020843">
    <property type="entry name" value="ER"/>
</dbReference>
<dbReference type="Pfam" id="PF08240">
    <property type="entry name" value="ADH_N"/>
    <property type="match status" value="1"/>
</dbReference>
<keyword evidence="5" id="KW-1185">Reference proteome</keyword>
<dbReference type="Proteomes" id="UP001596457">
    <property type="component" value="Unassembled WGS sequence"/>
</dbReference>
<evidence type="ECO:0000256" key="2">
    <source>
        <dbReference type="ARBA" id="ARBA00023002"/>
    </source>
</evidence>
<proteinExistence type="predicted"/>
<evidence type="ECO:0000313" key="5">
    <source>
        <dbReference type="Proteomes" id="UP001596457"/>
    </source>
</evidence>
<keyword evidence="1" id="KW-0521">NADP</keyword>
<dbReference type="PANTHER" id="PTHR48106:SF8">
    <property type="entry name" value="OS02G0805600 PROTEIN"/>
    <property type="match status" value="1"/>
</dbReference>
<reference evidence="5" key="1">
    <citation type="journal article" date="2019" name="Int. J. Syst. Evol. Microbiol.">
        <title>The Global Catalogue of Microorganisms (GCM) 10K type strain sequencing project: providing services to taxonomists for standard genome sequencing and annotation.</title>
        <authorList>
            <consortium name="The Broad Institute Genomics Platform"/>
            <consortium name="The Broad Institute Genome Sequencing Center for Infectious Disease"/>
            <person name="Wu L."/>
            <person name="Ma J."/>
        </authorList>
    </citation>
    <scope>NUCLEOTIDE SEQUENCE [LARGE SCALE GENOMIC DNA]</scope>
    <source>
        <strain evidence="5">CCUG 53903</strain>
    </source>
</reference>
<protein>
    <submittedName>
        <fullName evidence="4">NAD(P)H-quinone oxidoreductase</fullName>
    </submittedName>
</protein>
<dbReference type="RefSeq" id="WP_382199440.1">
    <property type="nucleotide sequence ID" value="NZ_JBHTBZ010000015.1"/>
</dbReference>
<dbReference type="Gene3D" id="3.90.180.10">
    <property type="entry name" value="Medium-chain alcohol dehydrogenases, catalytic domain"/>
    <property type="match status" value="1"/>
</dbReference>
<gene>
    <name evidence="4" type="ORF">ACFQU0_06900</name>
</gene>
<dbReference type="PANTHER" id="PTHR48106">
    <property type="entry name" value="QUINONE OXIDOREDUCTASE PIG3-RELATED"/>
    <property type="match status" value="1"/>
</dbReference>
<dbReference type="SMART" id="SM00829">
    <property type="entry name" value="PKS_ER"/>
    <property type="match status" value="1"/>
</dbReference>
<comment type="caution">
    <text evidence="4">The sequence shown here is derived from an EMBL/GenBank/DDBJ whole genome shotgun (WGS) entry which is preliminary data.</text>
</comment>
<evidence type="ECO:0000259" key="3">
    <source>
        <dbReference type="SMART" id="SM00829"/>
    </source>
</evidence>
<dbReference type="InterPro" id="IPR014189">
    <property type="entry name" value="Quinone_OxRdtase_PIG3"/>
</dbReference>
<accession>A0ABW2SA09</accession>
<name>A0ABW2SA09_9BURK</name>
<dbReference type="EMBL" id="JBHTBZ010000015">
    <property type="protein sequence ID" value="MFC7460156.1"/>
    <property type="molecule type" value="Genomic_DNA"/>
</dbReference>
<dbReference type="InterPro" id="IPR011032">
    <property type="entry name" value="GroES-like_sf"/>
</dbReference>
<organism evidence="4 5">
    <name type="scientific">Hydrogenophaga defluvii</name>
    <dbReference type="NCBI Taxonomy" id="249410"/>
    <lineage>
        <taxon>Bacteria</taxon>
        <taxon>Pseudomonadati</taxon>
        <taxon>Pseudomonadota</taxon>
        <taxon>Betaproteobacteria</taxon>
        <taxon>Burkholderiales</taxon>
        <taxon>Comamonadaceae</taxon>
        <taxon>Hydrogenophaga</taxon>
    </lineage>
</organism>
<sequence length="335" mass="35654">MRQVCFERFGGPEVLHIAEVPRPDPAAGELRIRITAAGVNRADLAQREGSYAPPPGASQVLGLEVSGTVDAVGSGVSTSWIGQSVCSLTAGGGYAEWVCVPATLCMAPPSGFDMLEAAVFPEVAMTVWSNVFELGRLRPGETLLVHGGTSGIGAFAIALARALGHQVLATAGDAIKCETMRGWGAAAINHRSQDFVQEVLAQTDGRGVDVVLDMVGGSYVARNLSCLAMDGRVVQIAFLEGARAELDLMQLMRRRAVLTGSLLRPRSDDEKAAIVRALEEHVFPLIANRQLSRPVIDSVYPMEAAHEAHARMANSAHIGKLVLTWDSSLLREAQH</sequence>
<dbReference type="Pfam" id="PF13602">
    <property type="entry name" value="ADH_zinc_N_2"/>
    <property type="match status" value="1"/>
</dbReference>
<dbReference type="NCBIfam" id="TIGR02824">
    <property type="entry name" value="quinone_pig3"/>
    <property type="match status" value="1"/>
</dbReference>
<dbReference type="CDD" id="cd05276">
    <property type="entry name" value="p53_inducible_oxidoreductase"/>
    <property type="match status" value="1"/>
</dbReference>
<dbReference type="InterPro" id="IPR013154">
    <property type="entry name" value="ADH-like_N"/>
</dbReference>